<dbReference type="SUPFAM" id="SSF56801">
    <property type="entry name" value="Acetyl-CoA synthetase-like"/>
    <property type="match status" value="1"/>
</dbReference>
<comment type="similarity">
    <text evidence="1">Belongs to the ATP-dependent AMP-binding enzyme family.</text>
</comment>
<gene>
    <name evidence="12" type="ORF">F6B93_00655</name>
</gene>
<dbReference type="InterPro" id="IPR042099">
    <property type="entry name" value="ANL_N_sf"/>
</dbReference>
<name>A0A975PV46_9MYCO</name>
<feature type="domain" description="AMP-binding enzyme C-terminal" evidence="11">
    <location>
        <begin position="466"/>
        <end position="541"/>
    </location>
</feature>
<evidence type="ECO:0000313" key="13">
    <source>
        <dbReference type="Proteomes" id="UP000682202"/>
    </source>
</evidence>
<dbReference type="InterPro" id="IPR000873">
    <property type="entry name" value="AMP-dep_synth/lig_dom"/>
</dbReference>
<proteinExistence type="inferred from homology"/>
<evidence type="ECO:0000259" key="11">
    <source>
        <dbReference type="Pfam" id="PF13193"/>
    </source>
</evidence>
<dbReference type="Pfam" id="PF00501">
    <property type="entry name" value="AMP-binding"/>
    <property type="match status" value="1"/>
</dbReference>
<keyword evidence="2" id="KW-0436">Ligase</keyword>
<dbReference type="Proteomes" id="UP000682202">
    <property type="component" value="Chromosome"/>
</dbReference>
<dbReference type="KEGG" id="mspg:F6B93_00655"/>
<dbReference type="InterPro" id="IPR025110">
    <property type="entry name" value="AMP-bd_C"/>
</dbReference>
<keyword evidence="13" id="KW-1185">Reference proteome</keyword>
<sequence>MTPQLRGGSRAAATKRPAAVASRTREELWALWQVARTGALKPLPPQRLVAVSRSMRNYGPLGAAVTMAAALHRDRTAVVDERGALSFAELEDRSNAVANTWHKRGLRAGDGVAILARNHRGFLDALFAAAKCGARIVLLNTDFGAPQIRDVLAREGADLLVHDDEFAHLASDVTLRLGCTTAFSEHTVPDSLETAVGDGDSSPPPPPADHAKLVILTSGTTGTPKGAPRAESRSLFPAGSLLSRVPFRAREVTECCVPLFHALGFGHVMLGLLLGSSLVLRRRFDARQTLDSLGAQRATAMIAVPVMLRRILDLGPTSRSGLDLSALRIVFVAGSALGATLCREAMDAFGPVLYNMYGSTEVAYATIATPTDLTDEPGCVGRPVPGTIVKLLGDAGLEVPIGQRGRIFVGNGIQFDGYTDGAAKESIGGLLSSGDVGHFDSAGRLFVDGRDDDMIVSGAENVFPAEVEETLSAHPQIREAAVVGVPDGQYGQRLRSFVALRHDARLSEQDVRDYVRDRLARFKVPRDVIFVEQLPRNPTGKVVKRLLSADDREEIHNDQ</sequence>
<evidence type="ECO:0000256" key="3">
    <source>
        <dbReference type="ARBA" id="ARBA00026121"/>
    </source>
</evidence>
<dbReference type="Pfam" id="PF13193">
    <property type="entry name" value="AMP-binding_C"/>
    <property type="match status" value="1"/>
</dbReference>
<dbReference type="GO" id="GO:0031956">
    <property type="term" value="F:medium-chain fatty acid-CoA ligase activity"/>
    <property type="evidence" value="ECO:0007669"/>
    <property type="project" value="TreeGrafter"/>
</dbReference>
<evidence type="ECO:0000256" key="6">
    <source>
        <dbReference type="ARBA" id="ARBA00076959"/>
    </source>
</evidence>
<dbReference type="GO" id="GO:0004467">
    <property type="term" value="F:long-chain fatty acid-CoA ligase activity"/>
    <property type="evidence" value="ECO:0007669"/>
    <property type="project" value="UniProtKB-EC"/>
</dbReference>
<dbReference type="EC" id="6.2.1.3" evidence="3"/>
<evidence type="ECO:0000256" key="2">
    <source>
        <dbReference type="ARBA" id="ARBA00022598"/>
    </source>
</evidence>
<organism evidence="12 13">
    <name type="scientific">Mycobacterium spongiae</name>
    <dbReference type="NCBI Taxonomy" id="886343"/>
    <lineage>
        <taxon>Bacteria</taxon>
        <taxon>Bacillati</taxon>
        <taxon>Actinomycetota</taxon>
        <taxon>Actinomycetes</taxon>
        <taxon>Mycobacteriales</taxon>
        <taxon>Mycobacteriaceae</taxon>
        <taxon>Mycobacterium</taxon>
    </lineage>
</organism>
<feature type="region of interest" description="Disordered" evidence="9">
    <location>
        <begin position="191"/>
        <end position="211"/>
    </location>
</feature>
<evidence type="ECO:0000256" key="4">
    <source>
        <dbReference type="ARBA" id="ARBA00036813"/>
    </source>
</evidence>
<accession>A0A975PV46</accession>
<protein>
    <recommendedName>
        <fullName evidence="5">Long-chain-fatty-acid--CoA ligase FadD13</fullName>
        <ecNumber evidence="3">6.2.1.3</ecNumber>
    </recommendedName>
    <alternativeName>
        <fullName evidence="6">Fatty acyl-CoA ligase</fullName>
    </alternativeName>
    <alternativeName>
        <fullName evidence="8">Fatty acyl-CoA synthetase</fullName>
    </alternativeName>
    <alternativeName>
        <fullName evidence="7">Very-long-chain fatty-acyl-CoA synthetase</fullName>
    </alternativeName>
</protein>
<evidence type="ECO:0000256" key="9">
    <source>
        <dbReference type="SAM" id="MobiDB-lite"/>
    </source>
</evidence>
<dbReference type="PROSITE" id="PS00455">
    <property type="entry name" value="AMP_BINDING"/>
    <property type="match status" value="1"/>
</dbReference>
<dbReference type="Gene3D" id="3.30.300.30">
    <property type="match status" value="1"/>
</dbReference>
<dbReference type="EMBL" id="CP046600">
    <property type="protein sequence ID" value="QUR65786.1"/>
    <property type="molecule type" value="Genomic_DNA"/>
</dbReference>
<dbReference type="AlphaFoldDB" id="A0A975PV46"/>
<dbReference type="FunFam" id="3.30.300.30:FF:000008">
    <property type="entry name" value="2,3-dihydroxybenzoate-AMP ligase"/>
    <property type="match status" value="1"/>
</dbReference>
<dbReference type="Gene3D" id="3.40.50.12780">
    <property type="entry name" value="N-terminal domain of ligase-like"/>
    <property type="match status" value="1"/>
</dbReference>
<evidence type="ECO:0000259" key="10">
    <source>
        <dbReference type="Pfam" id="PF00501"/>
    </source>
</evidence>
<evidence type="ECO:0000256" key="1">
    <source>
        <dbReference type="ARBA" id="ARBA00006432"/>
    </source>
</evidence>
<evidence type="ECO:0000313" key="12">
    <source>
        <dbReference type="EMBL" id="QUR65786.1"/>
    </source>
</evidence>
<dbReference type="InterPro" id="IPR020845">
    <property type="entry name" value="AMP-binding_CS"/>
</dbReference>
<dbReference type="CDD" id="cd04433">
    <property type="entry name" value="AFD_class_I"/>
    <property type="match status" value="1"/>
</dbReference>
<dbReference type="RefSeq" id="WP_211697185.1">
    <property type="nucleotide sequence ID" value="NZ_CP046600.1"/>
</dbReference>
<evidence type="ECO:0000256" key="8">
    <source>
        <dbReference type="ARBA" id="ARBA00083882"/>
    </source>
</evidence>
<comment type="catalytic activity">
    <reaction evidence="4">
        <text>a long-chain fatty acid + ATP + CoA = a long-chain fatty acyl-CoA + AMP + diphosphate</text>
        <dbReference type="Rhea" id="RHEA:15421"/>
        <dbReference type="ChEBI" id="CHEBI:30616"/>
        <dbReference type="ChEBI" id="CHEBI:33019"/>
        <dbReference type="ChEBI" id="CHEBI:57287"/>
        <dbReference type="ChEBI" id="CHEBI:57560"/>
        <dbReference type="ChEBI" id="CHEBI:83139"/>
        <dbReference type="ChEBI" id="CHEBI:456215"/>
        <dbReference type="EC" id="6.2.1.3"/>
    </reaction>
</comment>
<dbReference type="PANTHER" id="PTHR43201">
    <property type="entry name" value="ACYL-COA SYNTHETASE"/>
    <property type="match status" value="1"/>
</dbReference>
<dbReference type="InterPro" id="IPR045851">
    <property type="entry name" value="AMP-bd_C_sf"/>
</dbReference>
<evidence type="ECO:0000256" key="7">
    <source>
        <dbReference type="ARBA" id="ARBA00080667"/>
    </source>
</evidence>
<feature type="domain" description="AMP-dependent synthetase/ligase" evidence="10">
    <location>
        <begin position="68"/>
        <end position="418"/>
    </location>
</feature>
<evidence type="ECO:0000256" key="5">
    <source>
        <dbReference type="ARBA" id="ARBA00069710"/>
    </source>
</evidence>
<reference evidence="12" key="1">
    <citation type="submission" date="2019-12" db="EMBL/GenBank/DDBJ databases">
        <title>Mycobacterium spongiae sp. nov.</title>
        <authorList>
            <person name="Stinear T."/>
        </authorList>
    </citation>
    <scope>NUCLEOTIDE SEQUENCE</scope>
    <source>
        <strain evidence="12">FSD4b-SM</strain>
    </source>
</reference>
<dbReference type="PANTHER" id="PTHR43201:SF5">
    <property type="entry name" value="MEDIUM-CHAIN ACYL-COA LIGASE ACSF2, MITOCHONDRIAL"/>
    <property type="match status" value="1"/>
</dbReference>